<feature type="transmembrane region" description="Helical" evidence="2">
    <location>
        <begin position="167"/>
        <end position="190"/>
    </location>
</feature>
<organism evidence="4 5">
    <name type="scientific">Methylophaga muralis</name>
    <dbReference type="NCBI Taxonomy" id="291169"/>
    <lineage>
        <taxon>Bacteria</taxon>
        <taxon>Pseudomonadati</taxon>
        <taxon>Pseudomonadota</taxon>
        <taxon>Gammaproteobacteria</taxon>
        <taxon>Thiotrichales</taxon>
        <taxon>Piscirickettsiaceae</taxon>
        <taxon>Methylophaga</taxon>
    </lineage>
</organism>
<dbReference type="EMBL" id="MCRI01000001">
    <property type="protein sequence ID" value="ODN68152.1"/>
    <property type="molecule type" value="Genomic_DNA"/>
</dbReference>
<dbReference type="PANTHER" id="PTHR42208">
    <property type="entry name" value="HEAVY METAL TRANSPORTER-RELATED"/>
    <property type="match status" value="1"/>
</dbReference>
<feature type="transmembrane region" description="Helical" evidence="2">
    <location>
        <begin position="60"/>
        <end position="79"/>
    </location>
</feature>
<feature type="domain" description="Urease accessory protein UreH-like transmembrane" evidence="3">
    <location>
        <begin position="10"/>
        <end position="216"/>
    </location>
</feature>
<evidence type="ECO:0000256" key="2">
    <source>
        <dbReference type="SAM" id="Phobius"/>
    </source>
</evidence>
<feature type="transmembrane region" description="Helical" evidence="2">
    <location>
        <begin position="202"/>
        <end position="221"/>
    </location>
</feature>
<keyword evidence="2" id="KW-0472">Membrane</keyword>
<feature type="compositionally biased region" description="Basic and acidic residues" evidence="1">
    <location>
        <begin position="241"/>
        <end position="250"/>
    </location>
</feature>
<dbReference type="Proteomes" id="UP000094379">
    <property type="component" value="Unassembled WGS sequence"/>
</dbReference>
<evidence type="ECO:0000256" key="1">
    <source>
        <dbReference type="SAM" id="MobiDB-lite"/>
    </source>
</evidence>
<evidence type="ECO:0000313" key="5">
    <source>
        <dbReference type="Proteomes" id="UP000094379"/>
    </source>
</evidence>
<reference evidence="4 5" key="1">
    <citation type="submission" date="2016-07" db="EMBL/GenBank/DDBJ databases">
        <title>Draft Genome Sequence of Methylophaga muralis Bur 1.</title>
        <authorList>
            <person name="Vasilenko O.V."/>
            <person name="Doronina N.V."/>
            <person name="Shmareva M.N."/>
            <person name="Tarlachkov S.V."/>
            <person name="Mustakhimov I."/>
            <person name="Trotsenko Y.A."/>
        </authorList>
    </citation>
    <scope>NUCLEOTIDE SEQUENCE [LARGE SCALE GENOMIC DNA]</scope>
    <source>
        <strain evidence="4 5">Bur 1</strain>
    </source>
</reference>
<dbReference type="RefSeq" id="WP_069294737.1">
    <property type="nucleotide sequence ID" value="NZ_MCRI01000001.1"/>
</dbReference>
<sequence>MDALTTSLVTAFLLGLFSSAHCIAMCGSVIGALTLTLPVEIRQQPRKMFPFVFNYNVGRILSYAIAGSIVGFLASPLAQINGLSVLRYLSVLVMIGMGLYLAGWFPKFAHAEKIGAPIWRKLQPIGQKLLPVRTLKQAFLLGAVWGWLPCGLVYAGLAVAATTGDPLYAASVMLAFGLGTLPAVMGAGMFAGMLASLARNQLFRKLAGLLIIVMALLLLLWPHGGHHDHEHVDTSPSTEMESGHDHSHQH</sequence>
<protein>
    <submittedName>
        <fullName evidence="4">Cytochrome C biogenesis protein transmembrane region</fullName>
    </submittedName>
</protein>
<accession>A0A1E3GVR6</accession>
<dbReference type="Pfam" id="PF13386">
    <property type="entry name" value="DsbD_2"/>
    <property type="match status" value="1"/>
</dbReference>
<feature type="transmembrane region" description="Helical" evidence="2">
    <location>
        <begin position="138"/>
        <end position="161"/>
    </location>
</feature>
<keyword evidence="5" id="KW-1185">Reference proteome</keyword>
<feature type="transmembrane region" description="Helical" evidence="2">
    <location>
        <begin position="85"/>
        <end position="105"/>
    </location>
</feature>
<dbReference type="AlphaFoldDB" id="A0A1E3GVR6"/>
<gene>
    <name evidence="4" type="ORF">A9E74_00124</name>
</gene>
<dbReference type="InterPro" id="IPR039447">
    <property type="entry name" value="UreH-like_TM_dom"/>
</dbReference>
<feature type="transmembrane region" description="Helical" evidence="2">
    <location>
        <begin position="12"/>
        <end position="39"/>
    </location>
</feature>
<proteinExistence type="predicted"/>
<keyword evidence="2 4" id="KW-0812">Transmembrane</keyword>
<evidence type="ECO:0000259" key="3">
    <source>
        <dbReference type="Pfam" id="PF13386"/>
    </source>
</evidence>
<keyword evidence="2" id="KW-1133">Transmembrane helix</keyword>
<dbReference type="STRING" id="291169.A9E74_00124"/>
<name>A0A1E3GVR6_9GAMM</name>
<comment type="caution">
    <text evidence="4">The sequence shown here is derived from an EMBL/GenBank/DDBJ whole genome shotgun (WGS) entry which is preliminary data.</text>
</comment>
<dbReference type="PATRIC" id="fig|291169.3.peg.124"/>
<evidence type="ECO:0000313" key="4">
    <source>
        <dbReference type="EMBL" id="ODN68152.1"/>
    </source>
</evidence>
<dbReference type="PANTHER" id="PTHR42208:SF1">
    <property type="entry name" value="HEAVY METAL TRANSPORTER"/>
    <property type="match status" value="1"/>
</dbReference>
<feature type="region of interest" description="Disordered" evidence="1">
    <location>
        <begin position="230"/>
        <end position="250"/>
    </location>
</feature>